<evidence type="ECO:0000313" key="2">
    <source>
        <dbReference type="EMBL" id="KAK8224554.1"/>
    </source>
</evidence>
<sequence length="201" mass="22384">MVILRAAVDSTRRATNKTACWIMMTEYLVYQFHMPICRRPDFVSPLLACLAWPGHEVTIVMLPLLNHFLVRRCSNRLTRSPALPVAVLLMIHLALHRSRTRAKPANHSAPPSNKLCTNKTQSAPLCHERVPSACSTYPWPLAPLIPRSSACSHQSPAARVQIAIFPSFSLAARSQPLQTKQTKHSKRPSATKRNTLDAGHS</sequence>
<evidence type="ECO:0000313" key="3">
    <source>
        <dbReference type="Proteomes" id="UP001492380"/>
    </source>
</evidence>
<gene>
    <name evidence="2" type="ORF">HDK90DRAFT_83834</name>
</gene>
<reference evidence="2 3" key="1">
    <citation type="submission" date="2024-04" db="EMBL/GenBank/DDBJ databases">
        <title>Phyllosticta paracitricarpa is synonymous to the EU quarantine fungus P. citricarpa based on phylogenomic analyses.</title>
        <authorList>
            <consortium name="Lawrence Berkeley National Laboratory"/>
            <person name="Van Ingen-Buijs V.A."/>
            <person name="Van Westerhoven A.C."/>
            <person name="Haridas S."/>
            <person name="Skiadas P."/>
            <person name="Martin F."/>
            <person name="Groenewald J.Z."/>
            <person name="Crous P.W."/>
            <person name="Seidl M.F."/>
        </authorList>
    </citation>
    <scope>NUCLEOTIDE SEQUENCE [LARGE SCALE GENOMIC DNA]</scope>
    <source>
        <strain evidence="2 3">CBS 123374</strain>
    </source>
</reference>
<dbReference type="EMBL" id="JBBWRZ010000012">
    <property type="protein sequence ID" value="KAK8224554.1"/>
    <property type="molecule type" value="Genomic_DNA"/>
</dbReference>
<feature type="region of interest" description="Disordered" evidence="1">
    <location>
        <begin position="174"/>
        <end position="201"/>
    </location>
</feature>
<protein>
    <submittedName>
        <fullName evidence="2">Uncharacterized protein</fullName>
    </submittedName>
</protein>
<comment type="caution">
    <text evidence="2">The sequence shown here is derived from an EMBL/GenBank/DDBJ whole genome shotgun (WGS) entry which is preliminary data.</text>
</comment>
<accession>A0ABR1YC82</accession>
<keyword evidence="3" id="KW-1185">Reference proteome</keyword>
<dbReference type="Proteomes" id="UP001492380">
    <property type="component" value="Unassembled WGS sequence"/>
</dbReference>
<evidence type="ECO:0000256" key="1">
    <source>
        <dbReference type="SAM" id="MobiDB-lite"/>
    </source>
</evidence>
<name>A0ABR1YC82_9PEZI</name>
<proteinExistence type="predicted"/>
<organism evidence="2 3">
    <name type="scientific">Phyllosticta capitalensis</name>
    <dbReference type="NCBI Taxonomy" id="121624"/>
    <lineage>
        <taxon>Eukaryota</taxon>
        <taxon>Fungi</taxon>
        <taxon>Dikarya</taxon>
        <taxon>Ascomycota</taxon>
        <taxon>Pezizomycotina</taxon>
        <taxon>Dothideomycetes</taxon>
        <taxon>Dothideomycetes incertae sedis</taxon>
        <taxon>Botryosphaeriales</taxon>
        <taxon>Phyllostictaceae</taxon>
        <taxon>Phyllosticta</taxon>
    </lineage>
</organism>
<feature type="compositionally biased region" description="Basic residues" evidence="1">
    <location>
        <begin position="181"/>
        <end position="190"/>
    </location>
</feature>